<protein>
    <submittedName>
        <fullName evidence="1">Uncharacterized protein</fullName>
    </submittedName>
</protein>
<name>V5II67_IXORI</name>
<evidence type="ECO:0000313" key="1">
    <source>
        <dbReference type="EMBL" id="JAB80751.1"/>
    </source>
</evidence>
<sequence>MVLRYENGVARFEYPILWRCPRSCPTPSTNGAGNRPSYSRKCNAVPRPIRRFLFPRLLYSGTRRSLDAAAALIDDTGPHGRRPLRHATLPNLNKNWLNSSMTSGSGFKYIDRTLTDPV</sequence>
<proteinExistence type="evidence at transcript level"/>
<accession>V5II67</accession>
<reference evidence="1" key="1">
    <citation type="journal article" date="2015" name="Sci. Rep.">
        <title>Tissue- and time-dependent transcription in Ixodes ricinus salivary glands and midguts when blood feeding on the vertebrate host.</title>
        <authorList>
            <person name="Kotsyfakis M."/>
            <person name="Schwarz A."/>
            <person name="Erhart J."/>
            <person name="Ribeiro J.M."/>
        </authorList>
    </citation>
    <scope>NUCLEOTIDE SEQUENCE</scope>
    <source>
        <tissue evidence="1">Salivary gland and midgut</tissue>
    </source>
</reference>
<organism evidence="1">
    <name type="scientific">Ixodes ricinus</name>
    <name type="common">Common tick</name>
    <name type="synonym">Acarus ricinus</name>
    <dbReference type="NCBI Taxonomy" id="34613"/>
    <lineage>
        <taxon>Eukaryota</taxon>
        <taxon>Metazoa</taxon>
        <taxon>Ecdysozoa</taxon>
        <taxon>Arthropoda</taxon>
        <taxon>Chelicerata</taxon>
        <taxon>Arachnida</taxon>
        <taxon>Acari</taxon>
        <taxon>Parasitiformes</taxon>
        <taxon>Ixodida</taxon>
        <taxon>Ixodoidea</taxon>
        <taxon>Ixodidae</taxon>
        <taxon>Ixodinae</taxon>
        <taxon>Ixodes</taxon>
    </lineage>
</organism>
<dbReference type="AlphaFoldDB" id="V5II67"/>
<dbReference type="EMBL" id="GANP01003717">
    <property type="protein sequence ID" value="JAB80751.1"/>
    <property type="molecule type" value="mRNA"/>
</dbReference>